<sequence length="116" mass="12479">MSSDGAPLKPWAVTPEKISEAVRRLVAAAAPTRLIAFGSAATGDLSLANDLDLLVVEPQVADRYQEMLRLRRVLRGLLMPIDLIVTSQALYDSRAQVPGTVEFAARTKGTVLYAGD</sequence>
<dbReference type="Pfam" id="PF01909">
    <property type="entry name" value="NTP_transf_2"/>
    <property type="match status" value="1"/>
</dbReference>
<dbReference type="InterPro" id="IPR043519">
    <property type="entry name" value="NT_sf"/>
</dbReference>
<evidence type="ECO:0000259" key="1">
    <source>
        <dbReference type="Pfam" id="PF01909"/>
    </source>
</evidence>
<dbReference type="SUPFAM" id="SSF81301">
    <property type="entry name" value="Nucleotidyltransferase"/>
    <property type="match status" value="1"/>
</dbReference>
<reference evidence="2 3" key="1">
    <citation type="submission" date="2018-02" db="EMBL/GenBank/DDBJ databases">
        <authorList>
            <person name="Moore K."/>
            <person name="Momper L."/>
        </authorList>
    </citation>
    <scope>NUCLEOTIDE SEQUENCE [LARGE SCALE GENOMIC DNA]</scope>
    <source>
        <strain evidence="2 3">CCALA 015</strain>
    </source>
</reference>
<proteinExistence type="predicted"/>
<dbReference type="Proteomes" id="UP000238218">
    <property type="component" value="Unassembled WGS sequence"/>
</dbReference>
<comment type="caution">
    <text evidence="2">The sequence shown here is derived from an EMBL/GenBank/DDBJ whole genome shotgun (WGS) entry which is preliminary data.</text>
</comment>
<accession>A0ABX5FAR0</accession>
<dbReference type="Gene3D" id="3.30.460.10">
    <property type="entry name" value="Beta Polymerase, domain 2"/>
    <property type="match status" value="1"/>
</dbReference>
<evidence type="ECO:0000313" key="3">
    <source>
        <dbReference type="Proteomes" id="UP000238218"/>
    </source>
</evidence>
<dbReference type="CDD" id="cd05403">
    <property type="entry name" value="NT_KNTase_like"/>
    <property type="match status" value="1"/>
</dbReference>
<dbReference type="EMBL" id="PVWP01000005">
    <property type="protein sequence ID" value="PSB37536.1"/>
    <property type="molecule type" value="Genomic_DNA"/>
</dbReference>
<gene>
    <name evidence="2" type="ORF">C7B81_08450</name>
</gene>
<protein>
    <submittedName>
        <fullName evidence="2">DNA polymerase subunit beta</fullName>
    </submittedName>
</protein>
<organism evidence="2 3">
    <name type="scientific">Aphanothece cf. minutissima CCALA 015</name>
    <dbReference type="NCBI Taxonomy" id="2107695"/>
    <lineage>
        <taxon>Bacteria</taxon>
        <taxon>Bacillati</taxon>
        <taxon>Cyanobacteriota</taxon>
        <taxon>Cyanophyceae</taxon>
        <taxon>Oscillatoriophycideae</taxon>
        <taxon>Chroococcales</taxon>
        <taxon>Aphanothecaceae</taxon>
        <taxon>Aphanothece</taxon>
    </lineage>
</organism>
<evidence type="ECO:0000313" key="2">
    <source>
        <dbReference type="EMBL" id="PSB37536.1"/>
    </source>
</evidence>
<reference evidence="2 3" key="2">
    <citation type="submission" date="2018-03" db="EMBL/GenBank/DDBJ databases">
        <title>The ancient ancestry and fast evolution of plastids.</title>
        <authorList>
            <person name="Moore K.R."/>
            <person name="Magnabosco C."/>
            <person name="Momper L."/>
            <person name="Gold D.A."/>
            <person name="Bosak T."/>
            <person name="Fournier G.P."/>
        </authorList>
    </citation>
    <scope>NUCLEOTIDE SEQUENCE [LARGE SCALE GENOMIC DNA]</scope>
    <source>
        <strain evidence="2 3">CCALA 015</strain>
    </source>
</reference>
<keyword evidence="3" id="KW-1185">Reference proteome</keyword>
<name>A0ABX5FAR0_9CHRO</name>
<feature type="domain" description="Polymerase nucleotidyl transferase" evidence="1">
    <location>
        <begin position="16"/>
        <end position="68"/>
    </location>
</feature>
<dbReference type="InterPro" id="IPR002934">
    <property type="entry name" value="Polymerase_NTP_transf_dom"/>
</dbReference>